<organism evidence="1 2">
    <name type="scientific">Eretmocerus hayati</name>
    <dbReference type="NCBI Taxonomy" id="131215"/>
    <lineage>
        <taxon>Eukaryota</taxon>
        <taxon>Metazoa</taxon>
        <taxon>Ecdysozoa</taxon>
        <taxon>Arthropoda</taxon>
        <taxon>Hexapoda</taxon>
        <taxon>Insecta</taxon>
        <taxon>Pterygota</taxon>
        <taxon>Neoptera</taxon>
        <taxon>Endopterygota</taxon>
        <taxon>Hymenoptera</taxon>
        <taxon>Apocrita</taxon>
        <taxon>Proctotrupomorpha</taxon>
        <taxon>Chalcidoidea</taxon>
        <taxon>Aphelinidae</taxon>
        <taxon>Aphelininae</taxon>
        <taxon>Eretmocerus</taxon>
    </lineage>
</organism>
<gene>
    <name evidence="1" type="ORF">QAD02_005900</name>
</gene>
<proteinExistence type="predicted"/>
<evidence type="ECO:0000313" key="2">
    <source>
        <dbReference type="Proteomes" id="UP001239111"/>
    </source>
</evidence>
<sequence>MYAEYRSLSSQKLSQSKFKKFVEDADTEELCKMVLKVLNTSEATKMLDDVLQGFSDVERSQDKKFKLMRAVFDALRKSKANGKHVDNIISRIVVEFPSLNRIQLVKLVDYSVERIRNNDDDFMSWKDIIPLLLERLEEEKSVSYRGSDVSGPEYKLSIIRSICDIDWDPNVLTALAKMFGELIADVKDKAIQETIMKALTSKLVTLDLNELPPLVHQMLKLGSSHNGVLLFSTLSKYMTKNYISALGSADSEEMTESITNTVVSLKELQEVESTVLYYIYNSAVENTKASLEYMKCLKSVVNAPEYILEPFVISVLLLLSGLHEDQAFPILKSALLRQIQDEENQKNSAWLRKISSSDLNAMDTLYRVIENSNKDRQLVLKGMVDFAFVLLGVDRKANSENPQSWDYGTKVLQRIARKRLDAGGSILEILVNKIVQGGVNVIQYTDCLAYMCRRLTMTVLDHQVWITTLMEQLLVIPGEAAAQVLRAILPLMRVSGSIRDSLIMILRKALYRKGTRTRQMSVLGFLQLLKNLKLSTLTALSQSESLSSSNLAASSSQSIFTQASIERPSQRGSSNPWQNTSLCREILAILSRCFTHEPEVRSHLYHELYFGILKNQELTEYVVEMLLEHLFEFYEKDEQVLPPLLLDKCGAIQGIEVAPQEPIADLVFAIQKIYLRVASKDSVRIDKLAVVLESLCKRMAQTDVEHLGLDDETDLLDGTPKAQQKLLNIKNAMSVYEALMAYRIASWSTDSVNTGASVIALFKGYHRLVEYLKRISKKKPGGKGKKDKAKDKDKDGNDTTTKKGGRPAAIKLPNTVMDFDTIAKSIVLLYNPSNSWSTEDQTSGVRGRFEIHIYVLTTCQQLLQNVKTLKDHDLENCLELNKQNFITIGETLFKHVISDLKTVTSFNEQAAVHSLECFRECCDIVCNTYQSALPSFLEAIGEVESSKTLNNQLQAVLSKLKDVFLESLDDEPSEEMGAQRIPFHLLEIIAKLIQKLNFADIEAEKEFKWLIETAEKRENVEVQVAALVFQLILLVLDRSVEHDEVIQDLACEFGLVLGRNDKSESTGSRRFNMLNDTNIYVIYIAVNKILSSKLQNISSVLGRLNAELTALSSLEVDDDSSRRRLKDKEQSLCRQFAFILGLFENLAAAKILPGQASDAIFKNLQKVYNLACTLTKYFRKKSTSAYPAFQSVKFIPVIQGAGNALKQTITYLILNIESSQSGGKSSDANIQRNKILKEAMVIPGVVQAMDMFDKEILLLAKKTNVDLMKYTKYDAIRDFRIKNTQFQQALENMNVSLTITQTNRNGAQNDDSNDQLDDDPDAIQEEENGNDSNSESADDDAPSKKRRKK</sequence>
<keyword evidence="2" id="KW-1185">Reference proteome</keyword>
<reference evidence="1" key="1">
    <citation type="submission" date="2023-04" db="EMBL/GenBank/DDBJ databases">
        <title>A chromosome-level genome assembly of the parasitoid wasp Eretmocerus hayati.</title>
        <authorList>
            <person name="Zhong Y."/>
            <person name="Liu S."/>
            <person name="Liu Y."/>
        </authorList>
    </citation>
    <scope>NUCLEOTIDE SEQUENCE</scope>
    <source>
        <strain evidence="1">ZJU_SS_LIU_2023</strain>
    </source>
</reference>
<evidence type="ECO:0000313" key="1">
    <source>
        <dbReference type="EMBL" id="KAJ8664238.1"/>
    </source>
</evidence>
<dbReference type="Proteomes" id="UP001239111">
    <property type="component" value="Chromosome 4"/>
</dbReference>
<comment type="caution">
    <text evidence="1">The sequence shown here is derived from an EMBL/GenBank/DDBJ whole genome shotgun (WGS) entry which is preliminary data.</text>
</comment>
<dbReference type="EMBL" id="CM056744">
    <property type="protein sequence ID" value="KAJ8664238.1"/>
    <property type="molecule type" value="Genomic_DNA"/>
</dbReference>
<name>A0ACC2MZN2_9HYME</name>
<protein>
    <submittedName>
        <fullName evidence="1">Uncharacterized protein</fullName>
    </submittedName>
</protein>
<accession>A0ACC2MZN2</accession>